<dbReference type="PRINTS" id="PR00371">
    <property type="entry name" value="FPNCR"/>
</dbReference>
<sequence length="263" mass="29864">MVPTFTDDCIQHSLLLIEKTKVSPDSYIFRFELPSEEHVPGLKPHQHVKLHAKIDGEPVFRKMTPITDDDTAGYMDLLIKIYQQTPEYPDGGLFTRWLDTVEVGEDVLISGPIHKVCYEGEGVFSGRKVSHLKGRKFKNIILIAGGTGITPMYQIITHSLKYDKDDINIWLLFANRTTKDVLLKEELDKLAAENPRFHVWYTVSTPDDTWNYSVGYITKEMISTHLPSPSEDTITLVIGPLGMKKFAVYPALKELGYPDKLVI</sequence>
<dbReference type="FunFam" id="3.40.50.80:FF:000009">
    <property type="entry name" value="NADH-cytochrome b5 reductase"/>
    <property type="match status" value="1"/>
</dbReference>
<dbReference type="PANTHER" id="PTHR19370:SF185">
    <property type="entry name" value="NADH-CYTOCHROME B5 REDUCTASE"/>
    <property type="match status" value="1"/>
</dbReference>
<comment type="similarity">
    <text evidence="7">Belongs to the flavoprotein pyridine nucleotide cytochrome reductase family.</text>
</comment>
<evidence type="ECO:0000313" key="12">
    <source>
        <dbReference type="WBParaSite" id="BXY_0822400.1"/>
    </source>
</evidence>
<dbReference type="eggNOG" id="KOG0534">
    <property type="taxonomic scope" value="Eukaryota"/>
</dbReference>
<accession>A0A1I7S5D9</accession>
<keyword evidence="3 6" id="KW-0274">FAD</keyword>
<dbReference type="Gene3D" id="3.40.50.80">
    <property type="entry name" value="Nucleotide-binding domain of ferredoxin-NADP reductase (FNR) module"/>
    <property type="match status" value="1"/>
</dbReference>
<dbReference type="PRINTS" id="PR00406">
    <property type="entry name" value="CYTB5RDTASE"/>
</dbReference>
<dbReference type="EC" id="1.6.2.2" evidence="7"/>
<dbReference type="InterPro" id="IPR008333">
    <property type="entry name" value="Cbr1-like_FAD-bd_dom"/>
</dbReference>
<dbReference type="Gene3D" id="2.40.30.10">
    <property type="entry name" value="Translation factors"/>
    <property type="match status" value="1"/>
</dbReference>
<dbReference type="Proteomes" id="UP000582659">
    <property type="component" value="Unassembled WGS sequence"/>
</dbReference>
<dbReference type="EMBL" id="CAJFCV020000004">
    <property type="protein sequence ID" value="CAG9117969.1"/>
    <property type="molecule type" value="Genomic_DNA"/>
</dbReference>
<keyword evidence="2 6" id="KW-0285">Flavoprotein</keyword>
<feature type="domain" description="FAD-binding FR-type" evidence="8">
    <location>
        <begin position="9"/>
        <end position="119"/>
    </location>
</feature>
<evidence type="ECO:0000256" key="2">
    <source>
        <dbReference type="ARBA" id="ARBA00022630"/>
    </source>
</evidence>
<dbReference type="SMR" id="A0A1I7S5D9"/>
<evidence type="ECO:0000256" key="7">
    <source>
        <dbReference type="RuleBase" id="RU361226"/>
    </source>
</evidence>
<evidence type="ECO:0000256" key="3">
    <source>
        <dbReference type="ARBA" id="ARBA00022827"/>
    </source>
</evidence>
<evidence type="ECO:0000256" key="5">
    <source>
        <dbReference type="ARBA" id="ARBA00023027"/>
    </source>
</evidence>
<dbReference type="AlphaFoldDB" id="A0A1I7S5D9"/>
<dbReference type="InterPro" id="IPR017927">
    <property type="entry name" value="FAD-bd_FR_type"/>
</dbReference>
<name>A0A1I7S5D9_BURXY</name>
<evidence type="ECO:0000256" key="6">
    <source>
        <dbReference type="PIRSR" id="PIRSR601834-1"/>
    </source>
</evidence>
<protein>
    <recommendedName>
        <fullName evidence="7">NADH-cytochrome b5 reductase</fullName>
        <ecNumber evidence="7">1.6.2.2</ecNumber>
    </recommendedName>
</protein>
<dbReference type="InterPro" id="IPR017938">
    <property type="entry name" value="Riboflavin_synthase-like_b-brl"/>
</dbReference>
<dbReference type="Proteomes" id="UP000095284">
    <property type="component" value="Unplaced"/>
</dbReference>
<dbReference type="EMBL" id="CAJFDI010000004">
    <property type="protein sequence ID" value="CAD5227611.1"/>
    <property type="molecule type" value="Genomic_DNA"/>
</dbReference>
<evidence type="ECO:0000313" key="9">
    <source>
        <dbReference type="EMBL" id="CAD5227611.1"/>
    </source>
</evidence>
<reference evidence="12" key="1">
    <citation type="submission" date="2016-11" db="UniProtKB">
        <authorList>
            <consortium name="WormBaseParasite"/>
        </authorList>
    </citation>
    <scope>IDENTIFICATION</scope>
</reference>
<reference evidence="9" key="2">
    <citation type="submission" date="2020-09" db="EMBL/GenBank/DDBJ databases">
        <authorList>
            <person name="Kikuchi T."/>
        </authorList>
    </citation>
    <scope>NUCLEOTIDE SEQUENCE</scope>
    <source>
        <strain evidence="9">Ka4C1</strain>
    </source>
</reference>
<evidence type="ECO:0000259" key="8">
    <source>
        <dbReference type="PROSITE" id="PS51384"/>
    </source>
</evidence>
<evidence type="ECO:0000256" key="4">
    <source>
        <dbReference type="ARBA" id="ARBA00023002"/>
    </source>
</evidence>
<dbReference type="InterPro" id="IPR001433">
    <property type="entry name" value="OxRdtase_FAD/NAD-bd"/>
</dbReference>
<feature type="binding site" evidence="6">
    <location>
        <position position="78"/>
    </location>
    <ligand>
        <name>FAD</name>
        <dbReference type="ChEBI" id="CHEBI:57692"/>
    </ligand>
</feature>
<dbReference type="CDD" id="cd06183">
    <property type="entry name" value="cyt_b5_reduct_like"/>
    <property type="match status" value="1"/>
</dbReference>
<dbReference type="SUPFAM" id="SSF52343">
    <property type="entry name" value="Ferredoxin reductase-like, C-terminal NADP-linked domain"/>
    <property type="match status" value="1"/>
</dbReference>
<dbReference type="WBParaSite" id="BXY_0822400.1">
    <property type="protein sequence ID" value="BXY_0822400.1"/>
    <property type="gene ID" value="BXY_0822400"/>
</dbReference>
<dbReference type="PROSITE" id="PS51384">
    <property type="entry name" value="FAD_FR"/>
    <property type="match status" value="1"/>
</dbReference>
<dbReference type="Pfam" id="PF00970">
    <property type="entry name" value="FAD_binding_6"/>
    <property type="match status" value="1"/>
</dbReference>
<keyword evidence="4 7" id="KW-0560">Oxidoreductase</keyword>
<keyword evidence="5 7" id="KW-0520">NAD</keyword>
<gene>
    <name evidence="9" type="ORF">BXYJ_LOCUS10036</name>
</gene>
<feature type="binding site" evidence="6">
    <location>
        <position position="61"/>
    </location>
    <ligand>
        <name>FAD</name>
        <dbReference type="ChEBI" id="CHEBI:57692"/>
    </ligand>
</feature>
<keyword evidence="11" id="KW-1185">Reference proteome</keyword>
<evidence type="ECO:0000313" key="10">
    <source>
        <dbReference type="Proteomes" id="UP000095284"/>
    </source>
</evidence>
<dbReference type="InterPro" id="IPR001709">
    <property type="entry name" value="Flavoprot_Pyr_Nucl_cyt_Rdtase"/>
</dbReference>
<evidence type="ECO:0000313" key="11">
    <source>
        <dbReference type="Proteomes" id="UP000659654"/>
    </source>
</evidence>
<organism evidence="10 12">
    <name type="scientific">Bursaphelenchus xylophilus</name>
    <name type="common">Pinewood nematode worm</name>
    <name type="synonym">Aphelenchoides xylophilus</name>
    <dbReference type="NCBI Taxonomy" id="6326"/>
    <lineage>
        <taxon>Eukaryota</taxon>
        <taxon>Metazoa</taxon>
        <taxon>Ecdysozoa</taxon>
        <taxon>Nematoda</taxon>
        <taxon>Chromadorea</taxon>
        <taxon>Rhabditida</taxon>
        <taxon>Tylenchina</taxon>
        <taxon>Tylenchomorpha</taxon>
        <taxon>Aphelenchoidea</taxon>
        <taxon>Aphelenchoididae</taxon>
        <taxon>Bursaphelenchus</taxon>
    </lineage>
</organism>
<dbReference type="Pfam" id="PF00175">
    <property type="entry name" value="NAD_binding_1"/>
    <property type="match status" value="1"/>
</dbReference>
<dbReference type="InterPro" id="IPR001834">
    <property type="entry name" value="CBR-like"/>
</dbReference>
<dbReference type="GO" id="GO:0090524">
    <property type="term" value="F:cytochrome-b5 reductase activity, acting on NADH"/>
    <property type="evidence" value="ECO:0007669"/>
    <property type="project" value="UniProtKB-EC"/>
</dbReference>
<dbReference type="InterPro" id="IPR039261">
    <property type="entry name" value="FNR_nucleotide-bd"/>
</dbReference>
<feature type="binding site" evidence="6">
    <location>
        <position position="80"/>
    </location>
    <ligand>
        <name>FAD</name>
        <dbReference type="ChEBI" id="CHEBI:57692"/>
    </ligand>
</feature>
<dbReference type="GO" id="GO:0071949">
    <property type="term" value="F:FAD binding"/>
    <property type="evidence" value="ECO:0007669"/>
    <property type="project" value="TreeGrafter"/>
</dbReference>
<comment type="cofactor">
    <cofactor evidence="1 6 7">
        <name>FAD</name>
        <dbReference type="ChEBI" id="CHEBI:57692"/>
    </cofactor>
</comment>
<dbReference type="PANTHER" id="PTHR19370">
    <property type="entry name" value="NADH-CYTOCHROME B5 REDUCTASE"/>
    <property type="match status" value="1"/>
</dbReference>
<feature type="binding site" evidence="6">
    <location>
        <position position="150"/>
    </location>
    <ligand>
        <name>FAD</name>
        <dbReference type="ChEBI" id="CHEBI:57692"/>
    </ligand>
</feature>
<dbReference type="OrthoDB" id="432299at2759"/>
<proteinExistence type="inferred from homology"/>
<evidence type="ECO:0000256" key="1">
    <source>
        <dbReference type="ARBA" id="ARBA00001974"/>
    </source>
</evidence>
<dbReference type="Proteomes" id="UP000659654">
    <property type="component" value="Unassembled WGS sequence"/>
</dbReference>
<dbReference type="SUPFAM" id="SSF63380">
    <property type="entry name" value="Riboflavin synthase domain-like"/>
    <property type="match status" value="1"/>
</dbReference>
<comment type="catalytic activity">
    <reaction evidence="7">
        <text>2 Fe(III)-[cytochrome b5] + NADH = 2 Fe(II)-[cytochrome b5] + NAD(+) + H(+)</text>
        <dbReference type="Rhea" id="RHEA:46680"/>
        <dbReference type="Rhea" id="RHEA-COMP:10438"/>
        <dbReference type="Rhea" id="RHEA-COMP:10439"/>
        <dbReference type="ChEBI" id="CHEBI:15378"/>
        <dbReference type="ChEBI" id="CHEBI:29033"/>
        <dbReference type="ChEBI" id="CHEBI:29034"/>
        <dbReference type="ChEBI" id="CHEBI:57540"/>
        <dbReference type="ChEBI" id="CHEBI:57945"/>
        <dbReference type="EC" id="1.6.2.2"/>
    </reaction>
</comment>